<dbReference type="EMBL" id="JANJQO010003510">
    <property type="protein sequence ID" value="KAJ2959000.1"/>
    <property type="molecule type" value="Genomic_DNA"/>
</dbReference>
<sequence length="227" mass="25205">MTVLRWKLDKNSSGAKNQVPTIPRHDQPRRPATLAFVNIESPAELTDPEKLRKVRRHVVANLKEAQRRQAEMAPNDAGGGGDKCRPLSMASTYLESVGLWHHLQQIIRALGVADGGALQLALDATTADFSSAHTRGEDALDSSSEMRRYTRSLGTVRARILHGRGRQDRNQALATAICLAIFDLRIGNFQRWAVHMEGVRRIADEAGGLETLDLLDSFQTLREALYM</sequence>
<protein>
    <submittedName>
        <fullName evidence="1">Uncharacterized protein</fullName>
    </submittedName>
</protein>
<gene>
    <name evidence="1" type="ORF">NQ176_g11144</name>
</gene>
<evidence type="ECO:0000313" key="1">
    <source>
        <dbReference type="EMBL" id="KAJ2959000.1"/>
    </source>
</evidence>
<accession>A0ACC1MCM7</accession>
<comment type="caution">
    <text evidence="1">The sequence shown here is derived from an EMBL/GenBank/DDBJ whole genome shotgun (WGS) entry which is preliminary data.</text>
</comment>
<reference evidence="1" key="1">
    <citation type="submission" date="2022-08" db="EMBL/GenBank/DDBJ databases">
        <title>Genome Sequence of Lecanicillium fungicola.</title>
        <authorList>
            <person name="Buettner E."/>
        </authorList>
    </citation>
    <scope>NUCLEOTIDE SEQUENCE</scope>
    <source>
        <strain evidence="1">Babe33</strain>
    </source>
</reference>
<name>A0ACC1MCM7_9HYPO</name>
<organism evidence="1 2">
    <name type="scientific">Zarea fungicola</name>
    <dbReference type="NCBI Taxonomy" id="93591"/>
    <lineage>
        <taxon>Eukaryota</taxon>
        <taxon>Fungi</taxon>
        <taxon>Dikarya</taxon>
        <taxon>Ascomycota</taxon>
        <taxon>Pezizomycotina</taxon>
        <taxon>Sordariomycetes</taxon>
        <taxon>Hypocreomycetidae</taxon>
        <taxon>Hypocreales</taxon>
        <taxon>Cordycipitaceae</taxon>
        <taxon>Zarea</taxon>
    </lineage>
</organism>
<dbReference type="Proteomes" id="UP001143910">
    <property type="component" value="Unassembled WGS sequence"/>
</dbReference>
<evidence type="ECO:0000313" key="2">
    <source>
        <dbReference type="Proteomes" id="UP001143910"/>
    </source>
</evidence>
<keyword evidence="2" id="KW-1185">Reference proteome</keyword>
<proteinExistence type="predicted"/>